<evidence type="ECO:0000259" key="9">
    <source>
        <dbReference type="Pfam" id="PF00768"/>
    </source>
</evidence>
<evidence type="ECO:0000256" key="2">
    <source>
        <dbReference type="ARBA" id="ARBA00022729"/>
    </source>
</evidence>
<organism evidence="10 11">
    <name type="scientific">Ramlibacter pallidus</name>
    <dbReference type="NCBI Taxonomy" id="2780087"/>
    <lineage>
        <taxon>Bacteria</taxon>
        <taxon>Pseudomonadati</taxon>
        <taxon>Pseudomonadota</taxon>
        <taxon>Betaproteobacteria</taxon>
        <taxon>Burkholderiales</taxon>
        <taxon>Comamonadaceae</taxon>
        <taxon>Ramlibacter</taxon>
    </lineage>
</organism>
<evidence type="ECO:0000313" key="11">
    <source>
        <dbReference type="Proteomes" id="UP000806285"/>
    </source>
</evidence>
<dbReference type="PANTHER" id="PTHR21581">
    <property type="entry name" value="D-ALANYL-D-ALANINE CARBOXYPEPTIDASE"/>
    <property type="match status" value="1"/>
</dbReference>
<accession>A0ABR9S742</accession>
<evidence type="ECO:0000256" key="5">
    <source>
        <dbReference type="ARBA" id="ARBA00022984"/>
    </source>
</evidence>
<comment type="caution">
    <text evidence="10">The sequence shown here is derived from an EMBL/GenBank/DDBJ whole genome shotgun (WGS) entry which is preliminary data.</text>
</comment>
<feature type="region of interest" description="Disordered" evidence="8">
    <location>
        <begin position="41"/>
        <end position="85"/>
    </location>
</feature>
<evidence type="ECO:0000256" key="6">
    <source>
        <dbReference type="ARBA" id="ARBA00023316"/>
    </source>
</evidence>
<dbReference type="RefSeq" id="WP_193677986.1">
    <property type="nucleotide sequence ID" value="NZ_JADDIV010000005.1"/>
</dbReference>
<comment type="similarity">
    <text evidence="1 7">Belongs to the peptidase S11 family.</text>
</comment>
<keyword evidence="3 10" id="KW-0378">Hydrolase</keyword>
<keyword evidence="2" id="KW-0732">Signal</keyword>
<evidence type="ECO:0000256" key="3">
    <source>
        <dbReference type="ARBA" id="ARBA00022801"/>
    </source>
</evidence>
<feature type="domain" description="Peptidase S11 D-alanyl-D-alanine carboxypeptidase A N-terminal" evidence="9">
    <location>
        <begin position="109"/>
        <end position="330"/>
    </location>
</feature>
<sequence>MTPPQRACAPALRRIALHAWTVLLAVFLCLAPVEGFTASAKGKPAASKAKKSASPAKKRGASRVAVAKKRASKKQVAKARSSKKALVAKRRSAPVVRLAPLPADPDKLALKSSVAYVVDMESDEVLFGRNAEDVRPIASLTKIMTGLIVAEAGLPLDERITITGEDVDRLKHSSSRLRVGTTLTRRQALHLALMSSENRAAHALARTYPGGVSAFVSAMNNKARQLGMQQTRYVDPTGLSSRNQSSARDLVLLADAAYARPLLREYSTSPGYQLAVGGRSLRYVNTNRLVRSGEWDIGLQKTGYISEAGQCLVVQTRVKGRNLIMVFLDSASKVTRIKDAELLRRWLGKHSEIAGSPGRDES</sequence>
<evidence type="ECO:0000313" key="10">
    <source>
        <dbReference type="EMBL" id="MBE7369355.1"/>
    </source>
</evidence>
<evidence type="ECO:0000256" key="4">
    <source>
        <dbReference type="ARBA" id="ARBA00022960"/>
    </source>
</evidence>
<name>A0ABR9S742_9BURK</name>
<dbReference type="GO" id="GO:0016787">
    <property type="term" value="F:hydrolase activity"/>
    <property type="evidence" value="ECO:0007669"/>
    <property type="project" value="UniProtKB-KW"/>
</dbReference>
<dbReference type="InterPro" id="IPR001967">
    <property type="entry name" value="Peptidase_S11_N"/>
</dbReference>
<gene>
    <name evidence="10" type="ORF">IM787_17455</name>
</gene>
<evidence type="ECO:0000256" key="1">
    <source>
        <dbReference type="ARBA" id="ARBA00007164"/>
    </source>
</evidence>
<keyword evidence="11" id="KW-1185">Reference proteome</keyword>
<dbReference type="Gene3D" id="3.40.710.10">
    <property type="entry name" value="DD-peptidase/beta-lactamase superfamily"/>
    <property type="match status" value="1"/>
</dbReference>
<evidence type="ECO:0000256" key="8">
    <source>
        <dbReference type="SAM" id="MobiDB-lite"/>
    </source>
</evidence>
<dbReference type="Proteomes" id="UP000806285">
    <property type="component" value="Unassembled WGS sequence"/>
</dbReference>
<keyword evidence="5" id="KW-0573">Peptidoglycan synthesis</keyword>
<evidence type="ECO:0000256" key="7">
    <source>
        <dbReference type="RuleBase" id="RU004016"/>
    </source>
</evidence>
<dbReference type="InterPro" id="IPR012338">
    <property type="entry name" value="Beta-lactam/transpept-like"/>
</dbReference>
<dbReference type="PRINTS" id="PR00725">
    <property type="entry name" value="DADACBPTASE1"/>
</dbReference>
<dbReference type="PANTHER" id="PTHR21581:SF26">
    <property type="entry name" value="D-ALANYL-D-ALANINE ENDOPEPTIDASE"/>
    <property type="match status" value="1"/>
</dbReference>
<reference evidence="10 11" key="1">
    <citation type="submission" date="2020-10" db="EMBL/GenBank/DDBJ databases">
        <title>Ramlibacter sp. HM2 16S ribosomal RNA gene Genome sequencing and assembly.</title>
        <authorList>
            <person name="Kang M."/>
        </authorList>
    </citation>
    <scope>NUCLEOTIDE SEQUENCE [LARGE SCALE GENOMIC DNA]</scope>
    <source>
        <strain evidence="10 11">HM2</strain>
    </source>
</reference>
<dbReference type="EMBL" id="JADDIV010000005">
    <property type="protein sequence ID" value="MBE7369355.1"/>
    <property type="molecule type" value="Genomic_DNA"/>
</dbReference>
<dbReference type="SUPFAM" id="SSF56601">
    <property type="entry name" value="beta-lactamase/transpeptidase-like"/>
    <property type="match status" value="1"/>
</dbReference>
<proteinExistence type="inferred from homology"/>
<keyword evidence="6" id="KW-0961">Cell wall biogenesis/degradation</keyword>
<dbReference type="InterPro" id="IPR018044">
    <property type="entry name" value="Peptidase_S11"/>
</dbReference>
<dbReference type="Pfam" id="PF00768">
    <property type="entry name" value="Peptidase_S11"/>
    <property type="match status" value="1"/>
</dbReference>
<keyword evidence="4" id="KW-0133">Cell shape</keyword>
<feature type="compositionally biased region" description="Basic residues" evidence="8">
    <location>
        <begin position="48"/>
        <end position="85"/>
    </location>
</feature>
<protein>
    <submittedName>
        <fullName evidence="10">Serine hydrolase</fullName>
    </submittedName>
</protein>